<evidence type="ECO:0000313" key="5">
    <source>
        <dbReference type="Proteomes" id="UP000214596"/>
    </source>
</evidence>
<name>A0A227JBJ9_VIBPH</name>
<keyword evidence="2" id="KW-0472">Membrane</keyword>
<evidence type="ECO:0000256" key="2">
    <source>
        <dbReference type="ARBA" id="ARBA00023136"/>
    </source>
</evidence>
<dbReference type="EMBL" id="NIXT01001015">
    <property type="protein sequence ID" value="OXE31724.1"/>
    <property type="molecule type" value="Genomic_DNA"/>
</dbReference>
<evidence type="ECO:0000256" key="1">
    <source>
        <dbReference type="ARBA" id="ARBA00004370"/>
    </source>
</evidence>
<reference evidence="4 5" key="1">
    <citation type="journal article" date="2017" name="Appl. Environ. Microbiol.">
        <title>Parallel evolution of two clades of a major Atlantic endemic Vibrio parahaemolyticus pathogen lineage by independent acquisition of related pathogenicity islands.</title>
        <authorList>
            <person name="Xu F."/>
            <person name="Gonzalez-Escalona N."/>
            <person name="Drees K.P."/>
            <person name="Sebra R.P."/>
            <person name="Cooper V.S."/>
            <person name="Jones S.H."/>
            <person name="Whistler C.A."/>
        </authorList>
    </citation>
    <scope>NUCLEOTIDE SEQUENCE [LARGE SCALE GENOMIC DNA]</scope>
    <source>
        <strain evidence="4 5">MAVP-3</strain>
    </source>
</reference>
<dbReference type="Proteomes" id="UP000214596">
    <property type="component" value="Unassembled WGS sequence"/>
</dbReference>
<dbReference type="Pfam" id="PF01103">
    <property type="entry name" value="Omp85"/>
    <property type="match status" value="1"/>
</dbReference>
<dbReference type="GO" id="GO:0019867">
    <property type="term" value="C:outer membrane"/>
    <property type="evidence" value="ECO:0007669"/>
    <property type="project" value="InterPro"/>
</dbReference>
<protein>
    <recommendedName>
        <fullName evidence="3">Bacterial surface antigen (D15) domain-containing protein</fullName>
    </recommendedName>
</protein>
<dbReference type="AlphaFoldDB" id="A0A227JBJ9"/>
<comment type="caution">
    <text evidence="4">The sequence shown here is derived from an EMBL/GenBank/DDBJ whole genome shotgun (WGS) entry which is preliminary data.</text>
</comment>
<dbReference type="Gene3D" id="2.40.160.50">
    <property type="entry name" value="membrane protein fhac: a member of the omp85/tpsb transporter family"/>
    <property type="match status" value="1"/>
</dbReference>
<gene>
    <name evidence="4" type="ORF">CA163_16395</name>
</gene>
<evidence type="ECO:0000313" key="4">
    <source>
        <dbReference type="EMBL" id="OXE31724.1"/>
    </source>
</evidence>
<comment type="subcellular location">
    <subcellularLocation>
        <location evidence="1">Membrane</location>
    </subcellularLocation>
</comment>
<dbReference type="InterPro" id="IPR000184">
    <property type="entry name" value="Bac_surfAg_D15"/>
</dbReference>
<feature type="non-terminal residue" evidence="4">
    <location>
        <position position="1"/>
    </location>
</feature>
<sequence length="110" mass="12534">GGNAVALASIELIVPTPFASDEVRNQIRTSIFFDMASIWDTEFDYRDSGAEYGDRYYYDYSDPTNYRSSYGAALQWMSPMGPLVFSLAKPIKKFDGDDEEFFTFTIGRTF</sequence>
<evidence type="ECO:0000259" key="3">
    <source>
        <dbReference type="Pfam" id="PF01103"/>
    </source>
</evidence>
<organism evidence="4 5">
    <name type="scientific">Vibrio parahaemolyticus</name>
    <dbReference type="NCBI Taxonomy" id="670"/>
    <lineage>
        <taxon>Bacteria</taxon>
        <taxon>Pseudomonadati</taxon>
        <taxon>Pseudomonadota</taxon>
        <taxon>Gammaproteobacteria</taxon>
        <taxon>Vibrionales</taxon>
        <taxon>Vibrionaceae</taxon>
        <taxon>Vibrio</taxon>
    </lineage>
</organism>
<proteinExistence type="predicted"/>
<feature type="domain" description="Bacterial surface antigen (D15)" evidence="3">
    <location>
        <begin position="1"/>
        <end position="110"/>
    </location>
</feature>
<accession>A0A227JBJ9</accession>